<accession>A0A9X9PUF0</accession>
<reference evidence="10 11" key="1">
    <citation type="submission" date="2018-10" db="EMBL/GenBank/DDBJ databases">
        <authorList>
            <person name="Ekblom R."/>
            <person name="Jareborg N."/>
        </authorList>
    </citation>
    <scope>NUCLEOTIDE SEQUENCE [LARGE SCALE GENOMIC DNA]</scope>
    <source>
        <tissue evidence="10">Muscle</tissue>
    </source>
</reference>
<dbReference type="PANTHER" id="PTHR13342">
    <property type="entry name" value="RAGULATOR COMPLEX PROTEIN LAMTOR5"/>
    <property type="match status" value="1"/>
</dbReference>
<dbReference type="GO" id="GO:0071230">
    <property type="term" value="P:cellular response to amino acid stimulus"/>
    <property type="evidence" value="ECO:0007669"/>
    <property type="project" value="TreeGrafter"/>
</dbReference>
<comment type="subcellular location">
    <subcellularLocation>
        <location evidence="2">Cytoplasm</location>
    </subcellularLocation>
    <subcellularLocation>
        <location evidence="1">Lysosome</location>
    </subcellularLocation>
</comment>
<comment type="similarity">
    <text evidence="3">Belongs to the LAMTOR5 family.</text>
</comment>
<name>A0A9X9PUF0_GULGU</name>
<dbReference type="Proteomes" id="UP000269945">
    <property type="component" value="Unassembled WGS sequence"/>
</dbReference>
<sequence length="91" mass="9957">MEATLKQHLEDTRTQRRIHCQSPVPRFPRTLGCHGSWSDTHAGVISVLAQQAAKQTLDPTNIPVVCLESDNGNIRIQKLDGITAAVPKMAS</sequence>
<evidence type="ECO:0000256" key="1">
    <source>
        <dbReference type="ARBA" id="ARBA00004371"/>
    </source>
</evidence>
<keyword evidence="5" id="KW-0963">Cytoplasm</keyword>
<dbReference type="GO" id="GO:0043066">
    <property type="term" value="P:negative regulation of apoptotic process"/>
    <property type="evidence" value="ECO:0007669"/>
    <property type="project" value="InterPro"/>
</dbReference>
<organism evidence="10 11">
    <name type="scientific">Gulo gulo</name>
    <name type="common">Wolverine</name>
    <name type="synonym">Gluton</name>
    <dbReference type="NCBI Taxonomy" id="48420"/>
    <lineage>
        <taxon>Eukaryota</taxon>
        <taxon>Metazoa</taxon>
        <taxon>Chordata</taxon>
        <taxon>Craniata</taxon>
        <taxon>Vertebrata</taxon>
        <taxon>Euteleostomi</taxon>
        <taxon>Mammalia</taxon>
        <taxon>Eutheria</taxon>
        <taxon>Laurasiatheria</taxon>
        <taxon>Carnivora</taxon>
        <taxon>Caniformia</taxon>
        <taxon>Musteloidea</taxon>
        <taxon>Mustelidae</taxon>
        <taxon>Guloninae</taxon>
        <taxon>Gulo</taxon>
    </lineage>
</organism>
<evidence type="ECO:0000256" key="8">
    <source>
        <dbReference type="ARBA" id="ARBA00053820"/>
    </source>
</evidence>
<evidence type="ECO:0000313" key="10">
    <source>
        <dbReference type="EMBL" id="VCW66849.1"/>
    </source>
</evidence>
<keyword evidence="6" id="KW-0458">Lysosome</keyword>
<evidence type="ECO:0000256" key="5">
    <source>
        <dbReference type="ARBA" id="ARBA00022490"/>
    </source>
</evidence>
<dbReference type="Pfam" id="PF16672">
    <property type="entry name" value="LAMTOR5"/>
    <property type="match status" value="1"/>
</dbReference>
<comment type="subunit">
    <text evidence="9">Homodimer. Part of the Ragulator complex composed of LAMTOR1, LAMTOR2, LAMTOR3, LAMTOR4 and LAMTOR5. LAMTOR4 and LAMTOR5 form a heterodimer that interacts, through LAMTOR1, with a LAMTOR2, LAMTOR3 heterodimer. The Ragulator complex interacts with both the mTORC1 complex and heterodimers constituted of the Rag GTPases RagA/RRAGA, RagB/RRAGB, RagC/RRAGC and RagD/RRAGD; regulated by amino acid availability. The Ragulator complex interacts with SLC38A9; the probable amino acid sensor. Component of the lysosomal folliculin complex (LFC), composed of FLCN, FNIP1 (or FNIP2), RagA/RRAGA or RagB/RRAGB GDP-bound, RagC/RRAGC or RagD/RRAGD GTP-bound, and Ragulator. Interacts with phosphorylated BIRC5; the resulting complex binds pro-caspase-9, as well as active caspase-9, but much less efficiently. Interacts with SUPV3L1.</text>
</comment>
<dbReference type="FunFam" id="3.30.450.30:FF:000005">
    <property type="entry name" value="Ragulator complex protein LAMTOR5 homolog"/>
    <property type="match status" value="1"/>
</dbReference>
<comment type="caution">
    <text evidence="10">The sequence shown here is derived from an EMBL/GenBank/DDBJ whole genome shotgun (WGS) entry which is preliminary data.</text>
</comment>
<dbReference type="GO" id="GO:0005085">
    <property type="term" value="F:guanyl-nucleotide exchange factor activity"/>
    <property type="evidence" value="ECO:0007669"/>
    <property type="project" value="TreeGrafter"/>
</dbReference>
<evidence type="ECO:0000256" key="4">
    <source>
        <dbReference type="ARBA" id="ARBA00016079"/>
    </source>
</evidence>
<proteinExistence type="inferred from homology"/>
<dbReference type="GO" id="GO:1904263">
    <property type="term" value="P:positive regulation of TORC1 signaling"/>
    <property type="evidence" value="ECO:0007669"/>
    <property type="project" value="TreeGrafter"/>
</dbReference>
<evidence type="ECO:0000256" key="7">
    <source>
        <dbReference type="ARBA" id="ARBA00032692"/>
    </source>
</evidence>
<dbReference type="PRINTS" id="PR02092">
    <property type="entry name" value="HEPBVIRUSXIP"/>
</dbReference>
<dbReference type="InterPro" id="IPR024135">
    <property type="entry name" value="LAMTOR5"/>
</dbReference>
<dbReference type="GO" id="GO:0071986">
    <property type="term" value="C:Ragulator complex"/>
    <property type="evidence" value="ECO:0007669"/>
    <property type="project" value="InterPro"/>
</dbReference>
<evidence type="ECO:0000256" key="3">
    <source>
        <dbReference type="ARBA" id="ARBA00007795"/>
    </source>
</evidence>
<keyword evidence="11" id="KW-1185">Reference proteome</keyword>
<evidence type="ECO:0000256" key="6">
    <source>
        <dbReference type="ARBA" id="ARBA00023228"/>
    </source>
</evidence>
<dbReference type="GO" id="GO:0005764">
    <property type="term" value="C:lysosome"/>
    <property type="evidence" value="ECO:0007669"/>
    <property type="project" value="UniProtKB-SubCell"/>
</dbReference>
<comment type="function">
    <text evidence="8">As part of the Ragulator complex it is involved in amino acid sensing and activation of mTORC1, a signaling complex promoting cell growth in response to growth factors, energy levels, and amino acids. Activated by amino acids through a mechanism involving the lysosomal V-ATPase, the Ragulator plays a dual role for the small GTPases Rag (RagA/RRAGA, RagB/RRAGB, RagC/RRAGC and/or RagD/RRAGD): it (1) acts as a guanine nucleotide exchange factor (GEF), activating the small GTPases Rag and (2) mediates recruitment of Rag GTPases to the lysosome membrane. Activated Ragulator and Rag GTPases function as a scaffold recruiting mTORC1 to lysosomes where it is in turn activated. When complexed to BIRC5, interferes with apoptosome assembly, preventing recruitment of pro-caspase-9 to oligomerized APAF1, thereby selectively suppressing apoptosis initiated via the mitochondrial/cytochrome c pathway.</text>
</comment>
<dbReference type="AlphaFoldDB" id="A0A9X9PUF0"/>
<evidence type="ECO:0000256" key="9">
    <source>
        <dbReference type="ARBA" id="ARBA00065297"/>
    </source>
</evidence>
<gene>
    <name evidence="10" type="ORF">BN2614_LOCUS2</name>
</gene>
<evidence type="ECO:0000313" key="11">
    <source>
        <dbReference type="Proteomes" id="UP000269945"/>
    </source>
</evidence>
<dbReference type="Gene3D" id="3.30.450.30">
    <property type="entry name" value="Dynein light chain 2a, cytoplasmic"/>
    <property type="match status" value="1"/>
</dbReference>
<protein>
    <recommendedName>
        <fullName evidence="4">Ragulator complex protein LAMTOR5</fullName>
    </recommendedName>
    <alternativeName>
        <fullName evidence="7">Late endosomal/lysosomal adaptor and MAPK and MTOR activator 5</fullName>
    </alternativeName>
</protein>
<dbReference type="EMBL" id="CYRY02002191">
    <property type="protein sequence ID" value="VCW66849.1"/>
    <property type="molecule type" value="Genomic_DNA"/>
</dbReference>
<dbReference type="PANTHER" id="PTHR13342:SF2">
    <property type="entry name" value="RAGULATOR COMPLEX PROTEIN LAMTOR5"/>
    <property type="match status" value="1"/>
</dbReference>
<evidence type="ECO:0000256" key="2">
    <source>
        <dbReference type="ARBA" id="ARBA00004496"/>
    </source>
</evidence>